<comment type="caution">
    <text evidence="1">The sequence shown here is derived from an EMBL/GenBank/DDBJ whole genome shotgun (WGS) entry which is preliminary data.</text>
</comment>
<dbReference type="RefSeq" id="WP_201433144.1">
    <property type="nucleotide sequence ID" value="NZ_JAEQBW010000033.1"/>
</dbReference>
<gene>
    <name evidence="1" type="ORF">JKA74_20665</name>
</gene>
<dbReference type="AlphaFoldDB" id="A0A935CC36"/>
<proteinExistence type="predicted"/>
<dbReference type="Proteomes" id="UP000611723">
    <property type="component" value="Unassembled WGS sequence"/>
</dbReference>
<dbReference type="EMBL" id="JAEQBW010000033">
    <property type="protein sequence ID" value="MBK6267459.1"/>
    <property type="molecule type" value="Genomic_DNA"/>
</dbReference>
<evidence type="ECO:0000313" key="1">
    <source>
        <dbReference type="EMBL" id="MBK6267459.1"/>
    </source>
</evidence>
<sequence length="120" mass="13892">MDQSLIELFLPEGILEYFQVTSVKKKEDSFQISLEEKNIIPGEYSGQKLLSKGFYDVITVQDFPVRGKACYLKVKRRRWTVEDTGQVVSRDWSLVAKGTRLTEEFASFLKAVHRYHASKL</sequence>
<accession>A0A935CC36</accession>
<protein>
    <submittedName>
        <fullName evidence="1">Transposase</fullName>
    </submittedName>
</protein>
<name>A0A935CC36_9BACT</name>
<reference evidence="1" key="1">
    <citation type="submission" date="2021-01" db="EMBL/GenBank/DDBJ databases">
        <title>Marivirga aurantiaca sp. nov., isolated from intertidal surface sediments.</title>
        <authorList>
            <person name="Zhang M."/>
        </authorList>
    </citation>
    <scope>NUCLEOTIDE SEQUENCE</scope>
    <source>
        <strain evidence="1">S37H4</strain>
    </source>
</reference>
<keyword evidence="2" id="KW-1185">Reference proteome</keyword>
<organism evidence="1 2">
    <name type="scientific">Marivirga aurantiaca</name>
    <dbReference type="NCBI Taxonomy" id="2802615"/>
    <lineage>
        <taxon>Bacteria</taxon>
        <taxon>Pseudomonadati</taxon>
        <taxon>Bacteroidota</taxon>
        <taxon>Cytophagia</taxon>
        <taxon>Cytophagales</taxon>
        <taxon>Marivirgaceae</taxon>
        <taxon>Marivirga</taxon>
    </lineage>
</organism>
<evidence type="ECO:0000313" key="2">
    <source>
        <dbReference type="Proteomes" id="UP000611723"/>
    </source>
</evidence>